<dbReference type="HOGENOM" id="CLU_009665_19_3_1"/>
<dbReference type="STRING" id="1182545.A0A072PT57"/>
<dbReference type="FunFam" id="3.50.50.60:FF:000115">
    <property type="entry name" value="Salicylate hydroxylase, putative"/>
    <property type="match status" value="1"/>
</dbReference>
<dbReference type="RefSeq" id="XP_013265651.1">
    <property type="nucleotide sequence ID" value="XM_013410197.1"/>
</dbReference>
<dbReference type="PANTHER" id="PTHR13789:SF147">
    <property type="entry name" value="PUTATIVE (AFU_ORTHOLOGUE AFUA_2G01950)-RELATED"/>
    <property type="match status" value="1"/>
</dbReference>
<organism evidence="7 8">
    <name type="scientific">Exophiala aquamarina CBS 119918</name>
    <dbReference type="NCBI Taxonomy" id="1182545"/>
    <lineage>
        <taxon>Eukaryota</taxon>
        <taxon>Fungi</taxon>
        <taxon>Dikarya</taxon>
        <taxon>Ascomycota</taxon>
        <taxon>Pezizomycotina</taxon>
        <taxon>Eurotiomycetes</taxon>
        <taxon>Chaetothyriomycetidae</taxon>
        <taxon>Chaetothyriales</taxon>
        <taxon>Herpotrichiellaceae</taxon>
        <taxon>Exophiala</taxon>
    </lineage>
</organism>
<dbReference type="SUPFAM" id="SSF51905">
    <property type="entry name" value="FAD/NAD(P)-binding domain"/>
    <property type="match status" value="1"/>
</dbReference>
<protein>
    <submittedName>
        <fullName evidence="7">Salicylate hydroxylase</fullName>
    </submittedName>
</protein>
<keyword evidence="2" id="KW-0285">Flavoprotein</keyword>
<proteinExistence type="inferred from homology"/>
<comment type="similarity">
    <text evidence="1">Belongs to the paxM FAD-dependent monooxygenase family.</text>
</comment>
<dbReference type="Proteomes" id="UP000027920">
    <property type="component" value="Unassembled WGS sequence"/>
</dbReference>
<dbReference type="OrthoDB" id="16820at2759"/>
<dbReference type="GeneID" id="25275985"/>
<accession>A0A072PT57</accession>
<keyword evidence="8" id="KW-1185">Reference proteome</keyword>
<comment type="caution">
    <text evidence="7">The sequence shown here is derived from an EMBL/GenBank/DDBJ whole genome shotgun (WGS) entry which is preliminary data.</text>
</comment>
<dbReference type="EMBL" id="AMGV01000001">
    <property type="protein sequence ID" value="KEF63061.1"/>
    <property type="molecule type" value="Genomic_DNA"/>
</dbReference>
<evidence type="ECO:0000256" key="2">
    <source>
        <dbReference type="ARBA" id="ARBA00022630"/>
    </source>
</evidence>
<reference evidence="7 8" key="1">
    <citation type="submission" date="2013-03" db="EMBL/GenBank/DDBJ databases">
        <title>The Genome Sequence of Exophiala aquamarina CBS 119918.</title>
        <authorList>
            <consortium name="The Broad Institute Genomics Platform"/>
            <person name="Cuomo C."/>
            <person name="de Hoog S."/>
            <person name="Gorbushina A."/>
            <person name="Walker B."/>
            <person name="Young S.K."/>
            <person name="Zeng Q."/>
            <person name="Gargeya S."/>
            <person name="Fitzgerald M."/>
            <person name="Haas B."/>
            <person name="Abouelleil A."/>
            <person name="Allen A.W."/>
            <person name="Alvarado L."/>
            <person name="Arachchi H.M."/>
            <person name="Berlin A.M."/>
            <person name="Chapman S.B."/>
            <person name="Gainer-Dewar J."/>
            <person name="Goldberg J."/>
            <person name="Griggs A."/>
            <person name="Gujja S."/>
            <person name="Hansen M."/>
            <person name="Howarth C."/>
            <person name="Imamovic A."/>
            <person name="Ireland A."/>
            <person name="Larimer J."/>
            <person name="McCowan C."/>
            <person name="Murphy C."/>
            <person name="Pearson M."/>
            <person name="Poon T.W."/>
            <person name="Priest M."/>
            <person name="Roberts A."/>
            <person name="Saif S."/>
            <person name="Shea T."/>
            <person name="Sisk P."/>
            <person name="Sykes S."/>
            <person name="Wortman J."/>
            <person name="Nusbaum C."/>
            <person name="Birren B."/>
        </authorList>
    </citation>
    <scope>NUCLEOTIDE SEQUENCE [LARGE SCALE GENOMIC DNA]</scope>
    <source>
        <strain evidence="7 8">CBS 119918</strain>
    </source>
</reference>
<evidence type="ECO:0000313" key="8">
    <source>
        <dbReference type="Proteomes" id="UP000027920"/>
    </source>
</evidence>
<dbReference type="PANTHER" id="PTHR13789">
    <property type="entry name" value="MONOOXYGENASE"/>
    <property type="match status" value="1"/>
</dbReference>
<keyword evidence="3" id="KW-0274">FAD</keyword>
<keyword evidence="5" id="KW-0503">Monooxygenase</keyword>
<name>A0A072PT57_9EURO</name>
<evidence type="ECO:0000256" key="4">
    <source>
        <dbReference type="ARBA" id="ARBA00023002"/>
    </source>
</evidence>
<dbReference type="SUPFAM" id="SSF54373">
    <property type="entry name" value="FAD-linked reductases, C-terminal domain"/>
    <property type="match status" value="1"/>
</dbReference>
<dbReference type="PRINTS" id="PR00420">
    <property type="entry name" value="RNGMNOXGNASE"/>
</dbReference>
<dbReference type="VEuPathDB" id="FungiDB:A1O9_01037"/>
<sequence length="452" mass="50348">MEGYLPATPCGLSKDAARPLRVIICGGGLGGLGAAIALRHKGHEVIVLESAVALSEIGAGIQIPPNSTRILHAYYDLGEKLREKVAWPRNISIKRYATGTILGRTPLHPHLSKKYGYPYWLIHRADYQRILYEEAVALGAQVILATCVASINPDKPSVTTLDGSEYLGDVIVGADGIRSKVREFVLTNQNAVQPNPTANCAYRATIPAELMSADPDTAKLMTDPNSNAWIGHNRHVMAYPIRQGALYNLVMCHPGQAKPGVWNEPGDVQQMRETYATFDPLIRKVIDKATACLRWTLAELPPLPTWLSQSGKVVLIGDAAHAMVPFLAQGASMSIEDGPALAECLSRVKEIEDIPKYLRVFEELRRPRCEKMQLYSRQNGQMWHLRDGPEQEERDRGFERDNFAEAKSESSQQQGETVNPWSDHSFQPWLFGYDVVMDARKVLDKFDRKQRP</sequence>
<evidence type="ECO:0000256" key="5">
    <source>
        <dbReference type="ARBA" id="ARBA00023033"/>
    </source>
</evidence>
<dbReference type="Pfam" id="PF01494">
    <property type="entry name" value="FAD_binding_3"/>
    <property type="match status" value="1"/>
</dbReference>
<keyword evidence="4" id="KW-0560">Oxidoreductase</keyword>
<dbReference type="AlphaFoldDB" id="A0A072PT57"/>
<evidence type="ECO:0000313" key="7">
    <source>
        <dbReference type="EMBL" id="KEF63061.1"/>
    </source>
</evidence>
<evidence type="ECO:0000259" key="6">
    <source>
        <dbReference type="Pfam" id="PF01494"/>
    </source>
</evidence>
<dbReference type="InterPro" id="IPR002938">
    <property type="entry name" value="FAD-bd"/>
</dbReference>
<gene>
    <name evidence="7" type="ORF">A1O9_01037</name>
</gene>
<dbReference type="InterPro" id="IPR036188">
    <property type="entry name" value="FAD/NAD-bd_sf"/>
</dbReference>
<evidence type="ECO:0000256" key="1">
    <source>
        <dbReference type="ARBA" id="ARBA00007992"/>
    </source>
</evidence>
<dbReference type="GO" id="GO:0071949">
    <property type="term" value="F:FAD binding"/>
    <property type="evidence" value="ECO:0007669"/>
    <property type="project" value="InterPro"/>
</dbReference>
<dbReference type="Gene3D" id="3.50.50.60">
    <property type="entry name" value="FAD/NAD(P)-binding domain"/>
    <property type="match status" value="1"/>
</dbReference>
<feature type="domain" description="FAD-binding" evidence="6">
    <location>
        <begin position="21"/>
        <end position="372"/>
    </location>
</feature>
<dbReference type="InterPro" id="IPR050493">
    <property type="entry name" value="FAD-dep_Monooxygenase_BioMet"/>
</dbReference>
<dbReference type="GO" id="GO:0004497">
    <property type="term" value="F:monooxygenase activity"/>
    <property type="evidence" value="ECO:0007669"/>
    <property type="project" value="UniProtKB-KW"/>
</dbReference>
<evidence type="ECO:0000256" key="3">
    <source>
        <dbReference type="ARBA" id="ARBA00022827"/>
    </source>
</evidence>